<dbReference type="SUPFAM" id="SSF52343">
    <property type="entry name" value="Ferredoxin reductase-like, C-terminal NADP-linked domain"/>
    <property type="match status" value="1"/>
</dbReference>
<dbReference type="GO" id="GO:0050661">
    <property type="term" value="F:NADP binding"/>
    <property type="evidence" value="ECO:0007669"/>
    <property type="project" value="UniProtKB-UniRule"/>
</dbReference>
<feature type="binding site" evidence="13">
    <location>
        <begin position="514"/>
        <end position="515"/>
    </location>
    <ligand>
        <name>NADP(+)</name>
        <dbReference type="ChEBI" id="CHEBI:58349"/>
    </ligand>
</feature>
<dbReference type="InterPro" id="IPR023173">
    <property type="entry name" value="NADPH_Cyt_P450_Rdtase_alpha"/>
</dbReference>
<dbReference type="GO" id="GO:0010181">
    <property type="term" value="F:FMN binding"/>
    <property type="evidence" value="ECO:0007669"/>
    <property type="project" value="UniProtKB-UniRule"/>
</dbReference>
<accession>A0AAD9KIT8</accession>
<evidence type="ECO:0000256" key="8">
    <source>
        <dbReference type="ARBA" id="ARBA00022857"/>
    </source>
</evidence>
<evidence type="ECO:0000256" key="4">
    <source>
        <dbReference type="ARBA" id="ARBA00022490"/>
    </source>
</evidence>
<feature type="binding site" evidence="13">
    <location>
        <begin position="60"/>
        <end position="63"/>
    </location>
    <ligand>
        <name>FMN</name>
        <dbReference type="ChEBI" id="CHEBI:58210"/>
    </ligand>
</feature>
<evidence type="ECO:0000256" key="13">
    <source>
        <dbReference type="HAMAP-Rule" id="MF_03178"/>
    </source>
</evidence>
<dbReference type="PROSITE" id="PS51384">
    <property type="entry name" value="FAD_FR"/>
    <property type="match status" value="1"/>
</dbReference>
<keyword evidence="6 13" id="KW-0288">FMN</keyword>
<evidence type="ECO:0000256" key="6">
    <source>
        <dbReference type="ARBA" id="ARBA00022643"/>
    </source>
</evidence>
<evidence type="ECO:0000256" key="10">
    <source>
        <dbReference type="ARBA" id="ARBA00052174"/>
    </source>
</evidence>
<dbReference type="PANTHER" id="PTHR19384">
    <property type="entry name" value="NITRIC OXIDE SYNTHASE-RELATED"/>
    <property type="match status" value="1"/>
</dbReference>
<dbReference type="Gene3D" id="3.40.50.80">
    <property type="entry name" value="Nucleotide-binding domain of ferredoxin-NADP reductase (FNR) module"/>
    <property type="match status" value="1"/>
</dbReference>
<reference evidence="17" key="1">
    <citation type="journal article" date="2023" name="Mol. Biol. Evol.">
        <title>Third-Generation Sequencing Reveals the Adaptive Role of the Epigenome in Three Deep-Sea Polychaetes.</title>
        <authorList>
            <person name="Perez M."/>
            <person name="Aroh O."/>
            <person name="Sun Y."/>
            <person name="Lan Y."/>
            <person name="Juniper S.K."/>
            <person name="Young C.R."/>
            <person name="Angers B."/>
            <person name="Qian P.Y."/>
        </authorList>
    </citation>
    <scope>NUCLEOTIDE SEQUENCE</scope>
    <source>
        <strain evidence="17">R07B-5</strain>
    </source>
</reference>
<sequence length="596" mass="68206">MVPERKVLVLYGSETGTAQDVAERINREAKCHHFTSRVMALNDYPMSSLISEPTVVFVVSTTGQGDPPENMKVFWRFIMRRNLPTSSLTNMKFAVLGLGDSSYQKYNFIGKKLHKRLMQLGGTQLQPVGLADDQHDLGPDAVIDPWLKTLWQKLLAMYPLPDGVEILNSDLLPPSKYKVEFLSSQTENLQPKLPEPSENSPPSANCPFGARLLSNERVTSSSHWQDVRYLKLDISESGMSYSPGDVLMIQPHNMPDTVDEFMDLLHLTPNAQFTLQQNDPDTPLPATLPLPCTCRYLVENYLDIYSIPRRYFWQLLGYFTDDDREREKLREFITPAGQEELYNYCNRPRRKIVEILVDFPHATANIPFEYLFDLIPPMQPRAMSIASSNLAHPTEVHILMAVVDYKTKLLKRRRGVCSTWLSKLDLEKGPVHVPVWMKKGTLSFPKSPDTPVIMVGPGTGVAAFRGYIEERAHIGAGDNVLFFGCRGEKSDFFCADLWRELAQRQMVKLFTAFSRDQDRKVYVQHRIAEQSQLIWDLLNNRKACIYVSGNSKNMPEAVRDAFRSVIIKEANCKFDEAENYLKEMDRTLRYQTETWS</sequence>
<dbReference type="PRINTS" id="PR00371">
    <property type="entry name" value="FPNCR"/>
</dbReference>
<dbReference type="InterPro" id="IPR029039">
    <property type="entry name" value="Flavoprotein-like_sf"/>
</dbReference>
<comment type="function">
    <text evidence="13">NADPH-dependent reductase which is a central component of the cytosolic iron-sulfur (Fe-S) protein assembly (CIA) machinery. Transfers electrons from NADPH via its FAD and FMN prosthetic groups to the [2Fe-2S] cluster of the anamorsin/DRE2 homolog, another key component of the CIA machinery. In turn, this reduced cluster provides electrons for assembly of cytosolic iron-sulfur cluster proteins.</text>
</comment>
<dbReference type="SUPFAM" id="SSF63380">
    <property type="entry name" value="Riboflavin synthase domain-like"/>
    <property type="match status" value="1"/>
</dbReference>
<dbReference type="GO" id="GO:0050660">
    <property type="term" value="F:flavin adenine dinucleotide binding"/>
    <property type="evidence" value="ECO:0007669"/>
    <property type="project" value="UniProtKB-UniRule"/>
</dbReference>
<dbReference type="InterPro" id="IPR001433">
    <property type="entry name" value="OxRdtase_FAD/NAD-bd"/>
</dbReference>
<dbReference type="InterPro" id="IPR017938">
    <property type="entry name" value="Riboflavin_synthase-like_b-brl"/>
</dbReference>
<evidence type="ECO:0000313" key="17">
    <source>
        <dbReference type="EMBL" id="KAK2172384.1"/>
    </source>
</evidence>
<feature type="binding site" evidence="13">
    <location>
        <begin position="98"/>
        <end position="107"/>
    </location>
    <ligand>
        <name>FMN</name>
        <dbReference type="ChEBI" id="CHEBI:58210"/>
    </ligand>
</feature>
<dbReference type="SUPFAM" id="SSF52218">
    <property type="entry name" value="Flavoproteins"/>
    <property type="match status" value="1"/>
</dbReference>
<feature type="domain" description="FAD-binding FR-type" evidence="16">
    <location>
        <begin position="205"/>
        <end position="445"/>
    </location>
</feature>
<dbReference type="PANTHER" id="PTHR19384:SF10">
    <property type="entry name" value="NADPH-DEPENDENT DIFLAVIN OXIDOREDUCTASE 1"/>
    <property type="match status" value="1"/>
</dbReference>
<keyword evidence="7 13" id="KW-0274">FAD</keyword>
<dbReference type="Gene3D" id="2.40.30.10">
    <property type="entry name" value="Translation factors"/>
    <property type="match status" value="1"/>
</dbReference>
<feature type="domain" description="Flavodoxin-like" evidence="15">
    <location>
        <begin position="7"/>
        <end position="151"/>
    </location>
</feature>
<feature type="compositionally biased region" description="Low complexity" evidence="14">
    <location>
        <begin position="196"/>
        <end position="206"/>
    </location>
</feature>
<evidence type="ECO:0000256" key="12">
    <source>
        <dbReference type="ARBA" id="ARBA00063044"/>
    </source>
</evidence>
<dbReference type="InterPro" id="IPR001094">
    <property type="entry name" value="Flavdoxin-like"/>
</dbReference>
<dbReference type="InterPro" id="IPR001709">
    <property type="entry name" value="Flavoprot_Pyr_Nucl_cyt_Rdtase"/>
</dbReference>
<evidence type="ECO:0000259" key="15">
    <source>
        <dbReference type="PROSITE" id="PS50902"/>
    </source>
</evidence>
<comment type="similarity">
    <text evidence="13">In the N-terminal section; belongs to the flavodoxin family.</text>
</comment>
<keyword evidence="5 13" id="KW-0285">Flavoprotein</keyword>
<comment type="caution">
    <text evidence="17">The sequence shown here is derived from an EMBL/GenBank/DDBJ whole genome shotgun (WGS) entry which is preliminary data.</text>
</comment>
<keyword evidence="18" id="KW-1185">Reference proteome</keyword>
<feature type="binding site" evidence="13">
    <location>
        <position position="133"/>
    </location>
    <ligand>
        <name>FMN</name>
        <dbReference type="ChEBI" id="CHEBI:58210"/>
    </ligand>
</feature>
<evidence type="ECO:0000259" key="16">
    <source>
        <dbReference type="PROSITE" id="PS51384"/>
    </source>
</evidence>
<feature type="region of interest" description="Disordered" evidence="14">
    <location>
        <begin position="187"/>
        <end position="206"/>
    </location>
</feature>
<feature type="binding site" evidence="13">
    <location>
        <position position="459"/>
    </location>
    <ligand>
        <name>NADP(+)</name>
        <dbReference type="ChEBI" id="CHEBI:58349"/>
    </ligand>
</feature>
<dbReference type="InterPro" id="IPR017927">
    <property type="entry name" value="FAD-bd_FR_type"/>
</dbReference>
<dbReference type="InterPro" id="IPR003097">
    <property type="entry name" value="CysJ-like_FAD-binding"/>
</dbReference>
<evidence type="ECO:0000256" key="9">
    <source>
        <dbReference type="ARBA" id="ARBA00023002"/>
    </source>
</evidence>
<dbReference type="Gene3D" id="1.20.990.10">
    <property type="entry name" value="NADPH-cytochrome p450 Reductase, Chain A, domain 3"/>
    <property type="match status" value="1"/>
</dbReference>
<keyword evidence="4 13" id="KW-0963">Cytoplasm</keyword>
<evidence type="ECO:0000313" key="18">
    <source>
        <dbReference type="Proteomes" id="UP001209878"/>
    </source>
</evidence>
<dbReference type="GO" id="GO:0005829">
    <property type="term" value="C:cytosol"/>
    <property type="evidence" value="ECO:0007669"/>
    <property type="project" value="UniProtKB-ARBA"/>
</dbReference>
<gene>
    <name evidence="17" type="ORF">NP493_963g00073</name>
</gene>
<proteinExistence type="inferred from homology"/>
<dbReference type="PROSITE" id="PS50902">
    <property type="entry name" value="FLAVODOXIN_LIKE"/>
    <property type="match status" value="1"/>
</dbReference>
<dbReference type="GO" id="GO:0160246">
    <property type="term" value="F:NADPH-iron-sulfur [2Fe-2S] protein oxidoreductase activity"/>
    <property type="evidence" value="ECO:0007669"/>
    <property type="project" value="InterPro"/>
</dbReference>
<dbReference type="FunFam" id="3.40.50.80:FF:000030">
    <property type="entry name" value="NADPH-dependent diflavin oxidoreductase 1"/>
    <property type="match status" value="1"/>
</dbReference>
<evidence type="ECO:0000256" key="7">
    <source>
        <dbReference type="ARBA" id="ARBA00022827"/>
    </source>
</evidence>
<dbReference type="FunFam" id="1.20.990.10:FF:000008">
    <property type="entry name" value="NADPH-dependent diflavin oxidoreductase 1"/>
    <property type="match status" value="1"/>
</dbReference>
<evidence type="ECO:0000256" key="1">
    <source>
        <dbReference type="ARBA" id="ARBA00001917"/>
    </source>
</evidence>
<evidence type="ECO:0000256" key="11">
    <source>
        <dbReference type="ARBA" id="ARBA00059862"/>
    </source>
</evidence>
<dbReference type="GO" id="GO:0016226">
    <property type="term" value="P:iron-sulfur cluster assembly"/>
    <property type="evidence" value="ECO:0007669"/>
    <property type="project" value="UniProtKB-UniRule"/>
</dbReference>
<dbReference type="HAMAP" id="MF_03178">
    <property type="entry name" value="NDOR1"/>
    <property type="match status" value="1"/>
</dbReference>
<dbReference type="PRINTS" id="PR00369">
    <property type="entry name" value="FLAVODOXIN"/>
</dbReference>
<dbReference type="Pfam" id="PF00175">
    <property type="entry name" value="NAD_binding_1"/>
    <property type="match status" value="1"/>
</dbReference>
<feature type="binding site" evidence="13">
    <location>
        <begin position="13"/>
        <end position="18"/>
    </location>
    <ligand>
        <name>FMN</name>
        <dbReference type="ChEBI" id="CHEBI:58210"/>
    </ligand>
</feature>
<dbReference type="FunFam" id="3.40.50.360:FF:000015">
    <property type="entry name" value="NADPH-dependent diflavin oxidoreductase 1"/>
    <property type="match status" value="1"/>
</dbReference>
<evidence type="ECO:0000256" key="2">
    <source>
        <dbReference type="ARBA" id="ARBA00001974"/>
    </source>
</evidence>
<dbReference type="GO" id="GO:0016651">
    <property type="term" value="F:oxidoreductase activity, acting on NAD(P)H"/>
    <property type="evidence" value="ECO:0007669"/>
    <property type="project" value="UniProtKB-UniRule"/>
</dbReference>
<evidence type="ECO:0000256" key="3">
    <source>
        <dbReference type="ARBA" id="ARBA00004496"/>
    </source>
</evidence>
<comment type="cofactor">
    <cofactor evidence="1 13">
        <name>FMN</name>
        <dbReference type="ChEBI" id="CHEBI:58210"/>
    </cofactor>
</comment>
<keyword evidence="9 13" id="KW-0560">Oxidoreductase</keyword>
<dbReference type="InterPro" id="IPR028879">
    <property type="entry name" value="NDOR1"/>
</dbReference>
<dbReference type="InterPro" id="IPR039261">
    <property type="entry name" value="FNR_nucleotide-bd"/>
</dbReference>
<feature type="binding site" evidence="13">
    <location>
        <position position="349"/>
    </location>
    <ligand>
        <name>FAD</name>
        <dbReference type="ChEBI" id="CHEBI:57692"/>
    </ligand>
</feature>
<protein>
    <recommendedName>
        <fullName evidence="13">NADPH-dependent diflavin oxidoreductase 1</fullName>
        <ecNumber evidence="13">1.18.1.-</ecNumber>
    </recommendedName>
    <alternativeName>
        <fullName evidence="13">NADPH-dependent FMN and FAD-containing oxidoreductase</fullName>
    </alternativeName>
</protein>
<evidence type="ECO:0000256" key="14">
    <source>
        <dbReference type="SAM" id="MobiDB-lite"/>
    </source>
</evidence>
<comment type="function">
    <text evidence="11">NADPH-dependent reductase which is a central component of the cytosolic iron-sulfur (Fe-S) protein assembly (CIA) machinery. Transfers electrons from NADPH via its FAD and FMN prosthetic groups to the [2Fe-2S] cluster of CIAPIN1, another key component of the CIA machinery. In turn, this reduced cluster provides electrons for assembly of cytosolic iron-sulfur cluster proteins. It can also reduce the [2Fe-2S] cluster of CISD1 and activate this protein implicated in Fe/S cluster repair. In vitro can fully activate methionine synthase/MTR in the presence of soluble cytochrome b5/CYB5A.</text>
</comment>
<feature type="binding site" evidence="13">
    <location>
        <position position="595"/>
    </location>
    <ligand>
        <name>FAD</name>
        <dbReference type="ChEBI" id="CHEBI:57692"/>
    </ligand>
</feature>
<comment type="subunit">
    <text evidence="12">Interacts with CIAPIN1; as part of the cytosolic iron-sulfur (Fe-S) protein assembly (CIA) machinery. Interacts with DCPS.</text>
</comment>
<feature type="binding site" evidence="13">
    <location>
        <begin position="415"/>
        <end position="418"/>
    </location>
    <ligand>
        <name>FAD</name>
        <dbReference type="ChEBI" id="CHEBI:57692"/>
    </ligand>
</feature>
<organism evidence="17 18">
    <name type="scientific">Ridgeia piscesae</name>
    <name type="common">Tubeworm</name>
    <dbReference type="NCBI Taxonomy" id="27915"/>
    <lineage>
        <taxon>Eukaryota</taxon>
        <taxon>Metazoa</taxon>
        <taxon>Spiralia</taxon>
        <taxon>Lophotrochozoa</taxon>
        <taxon>Annelida</taxon>
        <taxon>Polychaeta</taxon>
        <taxon>Sedentaria</taxon>
        <taxon>Canalipalpata</taxon>
        <taxon>Sabellida</taxon>
        <taxon>Siboglinidae</taxon>
        <taxon>Ridgeia</taxon>
    </lineage>
</organism>
<dbReference type="EMBL" id="JAODUO010000966">
    <property type="protein sequence ID" value="KAK2172384.1"/>
    <property type="molecule type" value="Genomic_DNA"/>
</dbReference>
<name>A0AAD9KIT8_RIDPI</name>
<dbReference type="AlphaFoldDB" id="A0AAD9KIT8"/>
<comment type="similarity">
    <text evidence="13">Belongs to the NADPH-dependent diflavin oxidoreductase NDOR1 family.</text>
</comment>
<dbReference type="Pfam" id="PF00258">
    <property type="entry name" value="Flavodoxin_1"/>
    <property type="match status" value="1"/>
</dbReference>
<comment type="catalytic activity">
    <reaction evidence="10">
        <text>2 oxidized [2Fe-2S]-[protein] + NADPH = 2 reduced [2Fe-2S]-[protein] + NADP(+) + H(+)</text>
        <dbReference type="Rhea" id="RHEA:67716"/>
        <dbReference type="Rhea" id="RHEA-COMP:17327"/>
        <dbReference type="Rhea" id="RHEA-COMP:17328"/>
        <dbReference type="ChEBI" id="CHEBI:15378"/>
        <dbReference type="ChEBI" id="CHEBI:33737"/>
        <dbReference type="ChEBI" id="CHEBI:33738"/>
        <dbReference type="ChEBI" id="CHEBI:57783"/>
        <dbReference type="ChEBI" id="CHEBI:58349"/>
    </reaction>
    <physiologicalReaction direction="left-to-right" evidence="10">
        <dbReference type="Rhea" id="RHEA:67717"/>
    </physiologicalReaction>
</comment>
<dbReference type="InterPro" id="IPR008254">
    <property type="entry name" value="Flavodoxin/NO_synth"/>
</dbReference>
<comment type="similarity">
    <text evidence="13">In the C-terminal section; belongs to the flavoprotein pyridine nucleotide cytochrome reductase family.</text>
</comment>
<evidence type="ECO:0000256" key="5">
    <source>
        <dbReference type="ARBA" id="ARBA00022630"/>
    </source>
</evidence>
<keyword evidence="8 13" id="KW-0521">NADP</keyword>
<comment type="cofactor">
    <cofactor evidence="2 13">
        <name>FAD</name>
        <dbReference type="ChEBI" id="CHEBI:57692"/>
    </cofactor>
</comment>
<feature type="binding site" evidence="13">
    <location>
        <begin position="520"/>
        <end position="524"/>
    </location>
    <ligand>
        <name>NADP(+)</name>
        <dbReference type="ChEBI" id="CHEBI:58349"/>
    </ligand>
</feature>
<dbReference type="Pfam" id="PF00667">
    <property type="entry name" value="FAD_binding_1"/>
    <property type="match status" value="1"/>
</dbReference>
<dbReference type="EC" id="1.18.1.-" evidence="13"/>
<comment type="subcellular location">
    <subcellularLocation>
        <location evidence="3 13">Cytoplasm</location>
    </subcellularLocation>
</comment>
<dbReference type="Gene3D" id="3.40.50.360">
    <property type="match status" value="1"/>
</dbReference>
<comment type="caution">
    <text evidence="13">Lacks conserved residue(s) required for the propagation of feature annotation.</text>
</comment>
<dbReference type="Proteomes" id="UP001209878">
    <property type="component" value="Unassembled WGS sequence"/>
</dbReference>
<dbReference type="GO" id="GO:0005634">
    <property type="term" value="C:nucleus"/>
    <property type="evidence" value="ECO:0007669"/>
    <property type="project" value="UniProtKB-ARBA"/>
</dbReference>